<protein>
    <submittedName>
        <fullName evidence="1">Uncharacterized protein</fullName>
    </submittedName>
</protein>
<dbReference type="EMBL" id="JYDP01002823">
    <property type="protein sequence ID" value="KRY96441.1"/>
    <property type="molecule type" value="Genomic_DNA"/>
</dbReference>
<accession>A0A0V1GDU8</accession>
<evidence type="ECO:0000313" key="1">
    <source>
        <dbReference type="EMBL" id="KRY96441.1"/>
    </source>
</evidence>
<comment type="caution">
    <text evidence="1">The sequence shown here is derived from an EMBL/GenBank/DDBJ whole genome shotgun (WGS) entry which is preliminary data.</text>
</comment>
<evidence type="ECO:0000313" key="2">
    <source>
        <dbReference type="Proteomes" id="UP000055024"/>
    </source>
</evidence>
<organism evidence="1 2">
    <name type="scientific">Trichinella zimbabwensis</name>
    <dbReference type="NCBI Taxonomy" id="268475"/>
    <lineage>
        <taxon>Eukaryota</taxon>
        <taxon>Metazoa</taxon>
        <taxon>Ecdysozoa</taxon>
        <taxon>Nematoda</taxon>
        <taxon>Enoplea</taxon>
        <taxon>Dorylaimia</taxon>
        <taxon>Trichinellida</taxon>
        <taxon>Trichinellidae</taxon>
        <taxon>Trichinella</taxon>
    </lineage>
</organism>
<dbReference type="AlphaFoldDB" id="A0A0V1GDU8"/>
<proteinExistence type="predicted"/>
<keyword evidence="2" id="KW-1185">Reference proteome</keyword>
<sequence length="47" mass="5457">MRLKRYFKENQPQYIKKFVNTKVTSAVARNVYQANALPANDNAAMPR</sequence>
<name>A0A0V1GDU8_9BILA</name>
<gene>
    <name evidence="1" type="ORF">T11_7733</name>
</gene>
<dbReference type="Proteomes" id="UP000055024">
    <property type="component" value="Unassembled WGS sequence"/>
</dbReference>
<reference evidence="1 2" key="1">
    <citation type="submission" date="2015-01" db="EMBL/GenBank/DDBJ databases">
        <title>Evolution of Trichinella species and genotypes.</title>
        <authorList>
            <person name="Korhonen P.K."/>
            <person name="Edoardo P."/>
            <person name="Giuseppe L.R."/>
            <person name="Gasser R.B."/>
        </authorList>
    </citation>
    <scope>NUCLEOTIDE SEQUENCE [LARGE SCALE GENOMIC DNA]</scope>
    <source>
        <strain evidence="1">ISS1029</strain>
    </source>
</reference>